<proteinExistence type="predicted"/>
<reference evidence="2" key="1">
    <citation type="submission" date="2007-10" db="EMBL/GenBank/DDBJ databases">
        <title>Complete sequence of Salinispora arenicola CNS-205.</title>
        <authorList>
            <consortium name="US DOE Joint Genome Institute"/>
            <person name="Copeland A."/>
            <person name="Lucas S."/>
            <person name="Lapidus A."/>
            <person name="Barry K."/>
            <person name="Glavina del Rio T."/>
            <person name="Dalin E."/>
            <person name="Tice H."/>
            <person name="Pitluck S."/>
            <person name="Foster B."/>
            <person name="Schmutz J."/>
            <person name="Larimer F."/>
            <person name="Land M."/>
            <person name="Hauser L."/>
            <person name="Kyrpides N."/>
            <person name="Ivanova N."/>
            <person name="Jensen P.R."/>
            <person name="Moore B.S."/>
            <person name="Penn K."/>
            <person name="Jenkins C."/>
            <person name="Udwary D."/>
            <person name="Xiang L."/>
            <person name="Gontang E."/>
            <person name="Richardson P."/>
        </authorList>
    </citation>
    <scope>NUCLEOTIDE SEQUENCE [LARGE SCALE GENOMIC DNA]</scope>
    <source>
        <strain evidence="2">CNS-205</strain>
    </source>
</reference>
<feature type="compositionally biased region" description="Basic and acidic residues" evidence="1">
    <location>
        <begin position="23"/>
        <end position="44"/>
    </location>
</feature>
<dbReference type="AlphaFoldDB" id="A8LZK6"/>
<feature type="region of interest" description="Disordered" evidence="1">
    <location>
        <begin position="1"/>
        <end position="50"/>
    </location>
</feature>
<evidence type="ECO:0000313" key="2">
    <source>
        <dbReference type="EMBL" id="ABV97869.1"/>
    </source>
</evidence>
<sequence>MGQRRHADSPSLHAPRSFPARTDTQRVDQSDSQADRLHQGERVPAHATTVYGMEADTTGAAWRARIRGSGSIERDREALARLVDEDQDPAEVYYYEAVSDPDVRAMNRAQRSYAGQYERRLRRLAYRRRHSQ</sequence>
<accession>A8LZK6</accession>
<name>A8LZK6_SALAI</name>
<dbReference type="HOGENOM" id="CLU_1915615_0_0_11"/>
<gene>
    <name evidence="2" type="ordered locus">Sare_1987</name>
</gene>
<protein>
    <submittedName>
        <fullName evidence="2">Uncharacterized protein</fullName>
    </submittedName>
</protein>
<organism evidence="2">
    <name type="scientific">Salinispora arenicola (strain CNS-205)</name>
    <dbReference type="NCBI Taxonomy" id="391037"/>
    <lineage>
        <taxon>Bacteria</taxon>
        <taxon>Bacillati</taxon>
        <taxon>Actinomycetota</taxon>
        <taxon>Actinomycetes</taxon>
        <taxon>Micromonosporales</taxon>
        <taxon>Micromonosporaceae</taxon>
        <taxon>Salinispora</taxon>
    </lineage>
</organism>
<dbReference type="KEGG" id="saq:Sare_1987"/>
<evidence type="ECO:0000256" key="1">
    <source>
        <dbReference type="SAM" id="MobiDB-lite"/>
    </source>
</evidence>
<dbReference type="EMBL" id="CP000850">
    <property type="protein sequence ID" value="ABV97869.1"/>
    <property type="molecule type" value="Genomic_DNA"/>
</dbReference>